<dbReference type="CDD" id="cd13283">
    <property type="entry name" value="PH_GPBP"/>
    <property type="match status" value="1"/>
</dbReference>
<evidence type="ECO:0000256" key="2">
    <source>
        <dbReference type="ARBA" id="ARBA00022824"/>
    </source>
</evidence>
<dbReference type="Pfam" id="PF01852">
    <property type="entry name" value="START"/>
    <property type="match status" value="2"/>
</dbReference>
<feature type="region of interest" description="Disordered" evidence="4">
    <location>
        <begin position="209"/>
        <end position="244"/>
    </location>
</feature>
<dbReference type="Proteomes" id="UP000507470">
    <property type="component" value="Unassembled WGS sequence"/>
</dbReference>
<protein>
    <submittedName>
        <fullName evidence="7">COL4A3BP</fullName>
    </submittedName>
</protein>
<dbReference type="PROSITE" id="PS50003">
    <property type="entry name" value="PH_DOMAIN"/>
    <property type="match status" value="1"/>
</dbReference>
<dbReference type="PANTHER" id="PTHR19308">
    <property type="entry name" value="PHOSPHATIDYLCHOLINE TRANSFER PROTEIN"/>
    <property type="match status" value="1"/>
</dbReference>
<dbReference type="SUPFAM" id="SSF50729">
    <property type="entry name" value="PH domain-like"/>
    <property type="match status" value="1"/>
</dbReference>
<dbReference type="Gene3D" id="2.30.29.30">
    <property type="entry name" value="Pleckstrin-homology domain (PH domain)/Phosphotyrosine-binding domain (PTB)"/>
    <property type="match status" value="1"/>
</dbReference>
<dbReference type="PANTHER" id="PTHR19308:SF53">
    <property type="entry name" value="CERAMIDE TRANSFER PROTEIN"/>
    <property type="match status" value="1"/>
</dbReference>
<feature type="coiled-coil region" evidence="3">
    <location>
        <begin position="285"/>
        <end position="312"/>
    </location>
</feature>
<reference evidence="7 8" key="1">
    <citation type="submission" date="2020-06" db="EMBL/GenBank/DDBJ databases">
        <authorList>
            <person name="Li R."/>
            <person name="Bekaert M."/>
        </authorList>
    </citation>
    <scope>NUCLEOTIDE SEQUENCE [LARGE SCALE GENOMIC DNA]</scope>
    <source>
        <strain evidence="8">wild</strain>
    </source>
</reference>
<dbReference type="PROSITE" id="PS50848">
    <property type="entry name" value="START"/>
    <property type="match status" value="1"/>
</dbReference>
<dbReference type="OrthoDB" id="14833at2759"/>
<keyword evidence="3" id="KW-0175">Coiled coil</keyword>
<dbReference type="Gene3D" id="3.30.530.20">
    <property type="match status" value="1"/>
</dbReference>
<feature type="domain" description="START" evidence="6">
    <location>
        <begin position="374"/>
        <end position="627"/>
    </location>
</feature>
<comment type="subcellular location">
    <subcellularLocation>
        <location evidence="1">Endoplasmic reticulum</location>
    </subcellularLocation>
</comment>
<dbReference type="InterPro" id="IPR011993">
    <property type="entry name" value="PH-like_dom_sf"/>
</dbReference>
<dbReference type="EMBL" id="CACVKT020006406">
    <property type="protein sequence ID" value="CAC5401386.1"/>
    <property type="molecule type" value="Genomic_DNA"/>
</dbReference>
<dbReference type="InterPro" id="IPR001849">
    <property type="entry name" value="PH_domain"/>
</dbReference>
<gene>
    <name evidence="7" type="ORF">MCOR_35476</name>
</gene>
<dbReference type="GO" id="GO:0008289">
    <property type="term" value="F:lipid binding"/>
    <property type="evidence" value="ECO:0007669"/>
    <property type="project" value="InterPro"/>
</dbReference>
<name>A0A6J8D0M1_MYTCO</name>
<dbReference type="GO" id="GO:0005783">
    <property type="term" value="C:endoplasmic reticulum"/>
    <property type="evidence" value="ECO:0007669"/>
    <property type="project" value="UniProtKB-SubCell"/>
</dbReference>
<dbReference type="FunFam" id="2.30.29.30:FF:000104">
    <property type="entry name" value="collagen type IV alpha-3-binding protein-like isoform X2"/>
    <property type="match status" value="1"/>
</dbReference>
<feature type="domain" description="PH" evidence="5">
    <location>
        <begin position="32"/>
        <end position="126"/>
    </location>
</feature>
<dbReference type="GO" id="GO:0035621">
    <property type="term" value="P:ER to Golgi ceramide transport"/>
    <property type="evidence" value="ECO:0007669"/>
    <property type="project" value="TreeGrafter"/>
</dbReference>
<evidence type="ECO:0000259" key="6">
    <source>
        <dbReference type="PROSITE" id="PS50848"/>
    </source>
</evidence>
<evidence type="ECO:0000256" key="1">
    <source>
        <dbReference type="ARBA" id="ARBA00004240"/>
    </source>
</evidence>
<dbReference type="InterPro" id="IPR002913">
    <property type="entry name" value="START_lipid-bd_dom"/>
</dbReference>
<dbReference type="InterPro" id="IPR023393">
    <property type="entry name" value="START-like_dom_sf"/>
</dbReference>
<keyword evidence="8" id="KW-1185">Reference proteome</keyword>
<keyword evidence="2" id="KW-0256">Endoplasmic reticulum</keyword>
<organism evidence="7 8">
    <name type="scientific">Mytilus coruscus</name>
    <name type="common">Sea mussel</name>
    <dbReference type="NCBI Taxonomy" id="42192"/>
    <lineage>
        <taxon>Eukaryota</taxon>
        <taxon>Metazoa</taxon>
        <taxon>Spiralia</taxon>
        <taxon>Lophotrochozoa</taxon>
        <taxon>Mollusca</taxon>
        <taxon>Bivalvia</taxon>
        <taxon>Autobranchia</taxon>
        <taxon>Pteriomorphia</taxon>
        <taxon>Mytilida</taxon>
        <taxon>Mytiloidea</taxon>
        <taxon>Mytilidae</taxon>
        <taxon>Mytilinae</taxon>
        <taxon>Mytilus</taxon>
    </lineage>
</organism>
<dbReference type="InterPro" id="IPR051213">
    <property type="entry name" value="START_lipid_transfer"/>
</dbReference>
<dbReference type="Pfam" id="PF00169">
    <property type="entry name" value="PH"/>
    <property type="match status" value="1"/>
</dbReference>
<evidence type="ECO:0000256" key="3">
    <source>
        <dbReference type="SAM" id="Coils"/>
    </source>
</evidence>
<evidence type="ECO:0000313" key="8">
    <source>
        <dbReference type="Proteomes" id="UP000507470"/>
    </source>
</evidence>
<sequence length="633" mass="71874">MSVSTGIVEEKLDLLSLTDDEENEDSDYEPGLPELQGVLSKWTNYLHGWQDRYIVLKEGTLSYYKSENDTAFGCRGAVSLSKANVTPHQFDECRFDVSVNDCMWYLRAASEDDRNRWISAIELHRQAESGYGSENNLRRHGSLLSLQSGTSLSTLSASSFKRGRGLKEKLAEMETFRDILCRQIDTLQSYFDTCASAVTHGVVHDLAEEDIGDPDDISDNSSEHPPSHHHPHHFNGPTGTDLASILQQHGGHSVDFKGEAFTFKATTAGIIATLSHCIDLMGQREEAWKKKLDKENERRKKTEEKFKELSAEQMKQPPRLVIGGPDFEEGPHCQIKEDEFYDAVDASLDKLEQKDDEKVRIGLLSQPKISLAPSHRLYDEINKITNEHIARMSDQSSDGDSQWRCIAEDGELKVYTREIEIDGVVVDPLKACHTVKGFTGHEVCHHFWDIDVKMHWDLTLDSTVAVEWPSEDTVILHNVIKRVWPASQRDALFWSHKRHLPGETDETPDRWIVVNYSTKHPKIPVSTKYSTKHPKIPVSTKYSTKHPKIPDGKYTRVTMNVGMICQTIIEPPSEGEITRDNITCKISYTADVNPGGWVPSSVLRAVYKREYPRFLKTFTEYVRKATANKPIMF</sequence>
<proteinExistence type="predicted"/>
<dbReference type="SMART" id="SM00233">
    <property type="entry name" value="PH"/>
    <property type="match status" value="1"/>
</dbReference>
<dbReference type="SUPFAM" id="SSF55961">
    <property type="entry name" value="Bet v1-like"/>
    <property type="match status" value="1"/>
</dbReference>
<feature type="compositionally biased region" description="Acidic residues" evidence="4">
    <location>
        <begin position="209"/>
        <end position="218"/>
    </location>
</feature>
<evidence type="ECO:0000259" key="5">
    <source>
        <dbReference type="PROSITE" id="PS50003"/>
    </source>
</evidence>
<evidence type="ECO:0000256" key="4">
    <source>
        <dbReference type="SAM" id="MobiDB-lite"/>
    </source>
</evidence>
<evidence type="ECO:0000313" key="7">
    <source>
        <dbReference type="EMBL" id="CAC5401386.1"/>
    </source>
</evidence>
<accession>A0A6J8D0M1</accession>
<dbReference type="AlphaFoldDB" id="A0A6J8D0M1"/>